<dbReference type="EMBL" id="UYRV01021769">
    <property type="protein sequence ID" value="VDK70212.1"/>
    <property type="molecule type" value="Genomic_DNA"/>
</dbReference>
<dbReference type="Proteomes" id="UP000271889">
    <property type="component" value="Unassembled WGS sequence"/>
</dbReference>
<feature type="non-terminal residue" evidence="2">
    <location>
        <position position="1"/>
    </location>
</feature>
<dbReference type="SUPFAM" id="SSF47616">
    <property type="entry name" value="GST C-terminal domain-like"/>
    <property type="match status" value="1"/>
</dbReference>
<evidence type="ECO:0000259" key="1">
    <source>
        <dbReference type="Pfam" id="PF17171"/>
    </source>
</evidence>
<dbReference type="GO" id="GO:0005737">
    <property type="term" value="C:cytoplasm"/>
    <property type="evidence" value="ECO:0007669"/>
    <property type="project" value="TreeGrafter"/>
</dbReference>
<feature type="domain" description="Metaxin glutathione S-transferase" evidence="1">
    <location>
        <begin position="66"/>
        <end position="128"/>
    </location>
</feature>
<dbReference type="InterPro" id="IPR033468">
    <property type="entry name" value="Metaxin_GST"/>
</dbReference>
<gene>
    <name evidence="2" type="ORF">CGOC_LOCUS6594</name>
</gene>
<dbReference type="OrthoDB" id="5809458at2759"/>
<evidence type="ECO:0000313" key="3">
    <source>
        <dbReference type="Proteomes" id="UP000271889"/>
    </source>
</evidence>
<dbReference type="PANTHER" id="PTHR12289">
    <property type="entry name" value="METAXIN RELATED"/>
    <property type="match status" value="1"/>
</dbReference>
<proteinExistence type="predicted"/>
<dbReference type="CDD" id="cd03193">
    <property type="entry name" value="GST_C_Metaxin"/>
    <property type="match status" value="1"/>
</dbReference>
<accession>A0A3P6S3C7</accession>
<protein>
    <recommendedName>
        <fullName evidence="1">Metaxin glutathione S-transferase domain-containing protein</fullName>
    </recommendedName>
</protein>
<name>A0A3P6S3C7_CYLGO</name>
<dbReference type="Pfam" id="PF17171">
    <property type="entry name" value="GST_C_6"/>
    <property type="match status" value="1"/>
</dbReference>
<organism evidence="2 3">
    <name type="scientific">Cylicostephanus goldi</name>
    <name type="common">Nematode worm</name>
    <dbReference type="NCBI Taxonomy" id="71465"/>
    <lineage>
        <taxon>Eukaryota</taxon>
        <taxon>Metazoa</taxon>
        <taxon>Ecdysozoa</taxon>
        <taxon>Nematoda</taxon>
        <taxon>Chromadorea</taxon>
        <taxon>Rhabditida</taxon>
        <taxon>Rhabditina</taxon>
        <taxon>Rhabditomorpha</taxon>
        <taxon>Strongyloidea</taxon>
        <taxon>Strongylidae</taxon>
        <taxon>Cylicostephanus</taxon>
    </lineage>
</organism>
<keyword evidence="3" id="KW-1185">Reference proteome</keyword>
<sequence>SLQYQYKLIDNDNGLVEIAFRDGGFPEAVLPIIVPPMAYLMRRKASQKVAGSIGKLSDENYKDLLRKDYDAYQTLLGQQKFMFGDEISAADCTLFGQLATTLYLPVNNYAKDVLKEEYPALVQYCDRIRDTVFGKDFTSE</sequence>
<evidence type="ECO:0000313" key="2">
    <source>
        <dbReference type="EMBL" id="VDK70212.1"/>
    </source>
</evidence>
<dbReference type="InterPro" id="IPR036282">
    <property type="entry name" value="Glutathione-S-Trfase_C_sf"/>
</dbReference>
<dbReference type="Gene3D" id="1.20.1050.10">
    <property type="match status" value="1"/>
</dbReference>
<reference evidence="2 3" key="1">
    <citation type="submission" date="2018-11" db="EMBL/GenBank/DDBJ databases">
        <authorList>
            <consortium name="Pathogen Informatics"/>
        </authorList>
    </citation>
    <scope>NUCLEOTIDE SEQUENCE [LARGE SCALE GENOMIC DNA]</scope>
</reference>
<dbReference type="InterPro" id="IPR050931">
    <property type="entry name" value="Mito_Protein_Transport_Metaxin"/>
</dbReference>
<dbReference type="PANTHER" id="PTHR12289:SF32">
    <property type="entry name" value="GST_C_6 DOMAIN-CONTAINING PROTEIN"/>
    <property type="match status" value="1"/>
</dbReference>
<dbReference type="AlphaFoldDB" id="A0A3P6S3C7"/>